<dbReference type="InterPro" id="IPR011990">
    <property type="entry name" value="TPR-like_helical_dom_sf"/>
</dbReference>
<name>A0A7S3E4L5_9CHLO</name>
<reference evidence="2" key="1">
    <citation type="submission" date="2021-01" db="EMBL/GenBank/DDBJ databases">
        <authorList>
            <person name="Corre E."/>
            <person name="Pelletier E."/>
            <person name="Niang G."/>
            <person name="Scheremetjew M."/>
            <person name="Finn R."/>
            <person name="Kale V."/>
            <person name="Holt S."/>
            <person name="Cochrane G."/>
            <person name="Meng A."/>
            <person name="Brown T."/>
            <person name="Cohen L."/>
        </authorList>
    </citation>
    <scope>NUCLEOTIDE SEQUENCE</scope>
    <source>
        <strain evidence="2">RCC856</strain>
    </source>
</reference>
<accession>A0A7S3E4L5</accession>
<dbReference type="Gene3D" id="1.25.40.10">
    <property type="entry name" value="Tetratricopeptide repeat domain"/>
    <property type="match status" value="1"/>
</dbReference>
<feature type="compositionally biased region" description="Low complexity" evidence="1">
    <location>
        <begin position="30"/>
        <end position="47"/>
    </location>
</feature>
<gene>
    <name evidence="2" type="ORF">CLAU1311_LOCUS6209</name>
</gene>
<sequence length="337" mass="36197">MASLRSSGLTAGRRVPSASGVLPRPQSLSRGQVQRGQQQQQQRQQRQPTCFAGAGGERESEGGRGVGRRELGLGLAVAAAAAVSLGSGVGAALAAARFDSKQLDELNKLFGEAIELSKLGGEESFAPADEAWTKIIEFSPETSAAWSNRGTFRLQRGKWADAMADMEQAIALEGGLESADGYLVNNYANALGANGKWDQALDIYKKSAAIGAANGESDLEEIADANYTLGLLQIGEEERALESVRGLLRKDPNFLDMRAAETAILWAMGRQADAEEAWDRLQQSDEAGLYPKQFAIIRVQVRPSVRPIASHDKPLSLNLPQSLAISLNAWLSFRAMK</sequence>
<dbReference type="InterPro" id="IPR019734">
    <property type="entry name" value="TPR_rpt"/>
</dbReference>
<proteinExistence type="predicted"/>
<dbReference type="SUPFAM" id="SSF48452">
    <property type="entry name" value="TPR-like"/>
    <property type="match status" value="1"/>
</dbReference>
<feature type="compositionally biased region" description="Basic and acidic residues" evidence="1">
    <location>
        <begin position="56"/>
        <end position="65"/>
    </location>
</feature>
<organism evidence="2">
    <name type="scientific">Chloropicon laureae</name>
    <dbReference type="NCBI Taxonomy" id="464258"/>
    <lineage>
        <taxon>Eukaryota</taxon>
        <taxon>Viridiplantae</taxon>
        <taxon>Chlorophyta</taxon>
        <taxon>Chloropicophyceae</taxon>
        <taxon>Chloropicales</taxon>
        <taxon>Chloropicaceae</taxon>
        <taxon>Chloropicon</taxon>
    </lineage>
</organism>
<feature type="region of interest" description="Disordered" evidence="1">
    <location>
        <begin position="1"/>
        <end position="65"/>
    </location>
</feature>
<dbReference type="SMART" id="SM00028">
    <property type="entry name" value="TPR"/>
    <property type="match status" value="2"/>
</dbReference>
<evidence type="ECO:0000256" key="1">
    <source>
        <dbReference type="SAM" id="MobiDB-lite"/>
    </source>
</evidence>
<dbReference type="AlphaFoldDB" id="A0A7S3E4L5"/>
<evidence type="ECO:0000313" key="2">
    <source>
        <dbReference type="EMBL" id="CAE0022961.1"/>
    </source>
</evidence>
<dbReference type="EMBL" id="HBHU01009502">
    <property type="protein sequence ID" value="CAE0022961.1"/>
    <property type="molecule type" value="Transcribed_RNA"/>
</dbReference>
<protein>
    <submittedName>
        <fullName evidence="2">Uncharacterized protein</fullName>
    </submittedName>
</protein>